<keyword evidence="3" id="KW-1185">Reference proteome</keyword>
<evidence type="ECO:0000313" key="2">
    <source>
        <dbReference type="EMBL" id="KAJ3252586.1"/>
    </source>
</evidence>
<keyword evidence="1" id="KW-0812">Transmembrane</keyword>
<dbReference type="InterPro" id="IPR029058">
    <property type="entry name" value="AB_hydrolase_fold"/>
</dbReference>
<keyword evidence="1" id="KW-0472">Membrane</keyword>
<keyword evidence="1" id="KW-1133">Transmembrane helix</keyword>
<comment type="caution">
    <text evidence="2">The sequence shown here is derived from an EMBL/GenBank/DDBJ whole genome shotgun (WGS) entry which is preliminary data.</text>
</comment>
<protein>
    <recommendedName>
        <fullName evidence="4">Alpha/beta hydrolase</fullName>
    </recommendedName>
</protein>
<dbReference type="PANTHER" id="PTHR36513">
    <property type="entry name" value="ABC TRANSMEMBRANE TYPE-1 DOMAIN-CONTAINING PROTEIN"/>
    <property type="match status" value="1"/>
</dbReference>
<dbReference type="AlphaFoldDB" id="A0AAD5UBB8"/>
<feature type="transmembrane region" description="Helical" evidence="1">
    <location>
        <begin position="29"/>
        <end position="48"/>
    </location>
</feature>
<dbReference type="SUPFAM" id="SSF53474">
    <property type="entry name" value="alpha/beta-Hydrolases"/>
    <property type="match status" value="1"/>
</dbReference>
<dbReference type="PANTHER" id="PTHR36513:SF1">
    <property type="entry name" value="TRANSMEMBRANE PROTEIN"/>
    <property type="match status" value="1"/>
</dbReference>
<evidence type="ECO:0008006" key="4">
    <source>
        <dbReference type="Google" id="ProtNLM"/>
    </source>
</evidence>
<dbReference type="Gene3D" id="3.40.50.1820">
    <property type="entry name" value="alpha/beta hydrolase"/>
    <property type="match status" value="1"/>
</dbReference>
<organism evidence="2 3">
    <name type="scientific">Boothiomyces macroporosus</name>
    <dbReference type="NCBI Taxonomy" id="261099"/>
    <lineage>
        <taxon>Eukaryota</taxon>
        <taxon>Fungi</taxon>
        <taxon>Fungi incertae sedis</taxon>
        <taxon>Chytridiomycota</taxon>
        <taxon>Chytridiomycota incertae sedis</taxon>
        <taxon>Chytridiomycetes</taxon>
        <taxon>Rhizophydiales</taxon>
        <taxon>Terramycetaceae</taxon>
        <taxon>Boothiomyces</taxon>
    </lineage>
</organism>
<dbReference type="EMBL" id="JADGKB010000136">
    <property type="protein sequence ID" value="KAJ3252586.1"/>
    <property type="molecule type" value="Genomic_DNA"/>
</dbReference>
<feature type="transmembrane region" description="Helical" evidence="1">
    <location>
        <begin position="6"/>
        <end position="22"/>
    </location>
</feature>
<evidence type="ECO:0000313" key="3">
    <source>
        <dbReference type="Proteomes" id="UP001210925"/>
    </source>
</evidence>
<dbReference type="InterPro" id="IPR010297">
    <property type="entry name" value="DUF900_hydrolase"/>
</dbReference>
<gene>
    <name evidence="2" type="ORF">HK103_001385</name>
</gene>
<proteinExistence type="predicted"/>
<accession>A0AAD5UBB8</accession>
<sequence length="556" mass="64010">MRWFVYWIIVATGILLFVDNDHRVEWSKWMFVGFICVEAITIFVYIYIRSVYPKLVLILSQRYHNFWDIQPHIKQDQYTRRALFVWGKRYKFSYTGSINEQNLPHGYGKWTSEWRLGESLSGYWENGIPIGPFDSREYRTGYAFSNVRIGFATSCAGPFTVTSFKRAPELLFGVGCVECSVSGRFFSDLPKARVILDPFKDRNYDVDTVVRQIIHPDDFPESKTASAKRNTLIIDNTDQGLYLRGYVPENDAAYEKVVIERTENEDFDYSWQIKGWKLSPKPKEAIVFVPGFNCSMEAAFRLFGQMITLGTIPSYLKPFVFGWPGGNLIGVRKAVRVAQSQQVTDDFIKFIQELTRAGFTKFHLICHSMGARVVNAACKDFHRVFRLIPRNRRSSSTLSQVHHLPVLSSITYINPEALLNPFCEEYVDIIRNHTSLITIYGNNRDIALKTAEALEGFNPILGCNVNGIRSAFGGGDIENYSETIRYLMEVDVIDTTELDMNIHLARHSYFNLNKFIVDDVFDLIITRNRAKDREHRLLNIRGNVYGFLSAPSYVVT</sequence>
<dbReference type="Pfam" id="PF05990">
    <property type="entry name" value="DUF900"/>
    <property type="match status" value="1"/>
</dbReference>
<dbReference type="Proteomes" id="UP001210925">
    <property type="component" value="Unassembled WGS sequence"/>
</dbReference>
<name>A0AAD5UBB8_9FUNG</name>
<reference evidence="2" key="1">
    <citation type="submission" date="2020-05" db="EMBL/GenBank/DDBJ databases">
        <title>Phylogenomic resolution of chytrid fungi.</title>
        <authorList>
            <person name="Stajich J.E."/>
            <person name="Amses K."/>
            <person name="Simmons R."/>
            <person name="Seto K."/>
            <person name="Myers J."/>
            <person name="Bonds A."/>
            <person name="Quandt C.A."/>
            <person name="Barry K."/>
            <person name="Liu P."/>
            <person name="Grigoriev I."/>
            <person name="Longcore J.E."/>
            <person name="James T.Y."/>
        </authorList>
    </citation>
    <scope>NUCLEOTIDE SEQUENCE</scope>
    <source>
        <strain evidence="2">PLAUS21</strain>
    </source>
</reference>
<evidence type="ECO:0000256" key="1">
    <source>
        <dbReference type="SAM" id="Phobius"/>
    </source>
</evidence>